<evidence type="ECO:0000256" key="2">
    <source>
        <dbReference type="ARBA" id="ARBA00008141"/>
    </source>
</evidence>
<proteinExistence type="inferred from homology"/>
<protein>
    <submittedName>
        <fullName evidence="8">Uncharacterized protein</fullName>
    </submittedName>
</protein>
<dbReference type="GO" id="GO:0042246">
    <property type="term" value="P:tissue regeneration"/>
    <property type="evidence" value="ECO:0007669"/>
    <property type="project" value="InterPro"/>
</dbReference>
<evidence type="ECO:0000313" key="9">
    <source>
        <dbReference type="Proteomes" id="UP000663866"/>
    </source>
</evidence>
<dbReference type="Proteomes" id="UP000663866">
    <property type="component" value="Unassembled WGS sequence"/>
</dbReference>
<sequence length="264" mass="30164">MNYETIVEQNHENQDSPLSLLSHQRASHFELLTKIYYPETLYPDSYSFFADRADRKLSQAKSSLPMETTVQYPTKPVDPIDHPTIVSTVSKQGTHEIEIADRQRKHSAPMIDRERGESEVDKRRFDVKRYIPTALRAQDKTQPPGVLLDPRFYSMKKTAMTIMCLLIIIMSNSVQLKHVLKVGHGHAFYGTQVTLGIISVIMCASIGLAQFYLFLFTRLDNASSSSSLLANLTRNDRICLLIPATLTILLFIFNMIFLIIMFKF</sequence>
<feature type="transmembrane region" description="Helical" evidence="7">
    <location>
        <begin position="238"/>
        <end position="262"/>
    </location>
</feature>
<keyword evidence="5 7" id="KW-1133">Transmembrane helix</keyword>
<feature type="transmembrane region" description="Helical" evidence="7">
    <location>
        <begin position="158"/>
        <end position="176"/>
    </location>
</feature>
<evidence type="ECO:0000256" key="4">
    <source>
        <dbReference type="ARBA" id="ARBA00022889"/>
    </source>
</evidence>
<evidence type="ECO:0000256" key="3">
    <source>
        <dbReference type="ARBA" id="ARBA00022692"/>
    </source>
</evidence>
<name>A0A819INC5_9BILA</name>
<dbReference type="AlphaFoldDB" id="A0A819INC5"/>
<evidence type="ECO:0000256" key="6">
    <source>
        <dbReference type="ARBA" id="ARBA00023136"/>
    </source>
</evidence>
<organism evidence="8 9">
    <name type="scientific">Rotaria magnacalcarata</name>
    <dbReference type="NCBI Taxonomy" id="392030"/>
    <lineage>
        <taxon>Eukaryota</taxon>
        <taxon>Metazoa</taxon>
        <taxon>Spiralia</taxon>
        <taxon>Gnathifera</taxon>
        <taxon>Rotifera</taxon>
        <taxon>Eurotatoria</taxon>
        <taxon>Bdelloidea</taxon>
        <taxon>Philodinida</taxon>
        <taxon>Philodinidae</taxon>
        <taxon>Rotaria</taxon>
    </lineage>
</organism>
<comment type="caution">
    <text evidence="8">The sequence shown here is derived from an EMBL/GenBank/DDBJ whole genome shotgun (WGS) entry which is preliminary data.</text>
</comment>
<accession>A0A819INC5</accession>
<evidence type="ECO:0000313" key="8">
    <source>
        <dbReference type="EMBL" id="CAF3919039.1"/>
    </source>
</evidence>
<dbReference type="EMBL" id="CAJOBG010001338">
    <property type="protein sequence ID" value="CAF3919039.1"/>
    <property type="molecule type" value="Genomic_DNA"/>
</dbReference>
<evidence type="ECO:0000256" key="5">
    <source>
        <dbReference type="ARBA" id="ARBA00022989"/>
    </source>
</evidence>
<dbReference type="GO" id="GO:0016020">
    <property type="term" value="C:membrane"/>
    <property type="evidence" value="ECO:0007669"/>
    <property type="project" value="UniProtKB-SubCell"/>
</dbReference>
<comment type="subcellular location">
    <subcellularLocation>
        <location evidence="1">Membrane</location>
        <topology evidence="1">Multi-pass membrane protein</topology>
    </subcellularLocation>
</comment>
<dbReference type="Pfam" id="PF04923">
    <property type="entry name" value="Ninjurin"/>
    <property type="match status" value="1"/>
</dbReference>
<keyword evidence="9" id="KW-1185">Reference proteome</keyword>
<dbReference type="GO" id="GO:0007155">
    <property type="term" value="P:cell adhesion"/>
    <property type="evidence" value="ECO:0007669"/>
    <property type="project" value="UniProtKB-KW"/>
</dbReference>
<gene>
    <name evidence="8" type="ORF">OVN521_LOCUS10476</name>
</gene>
<evidence type="ECO:0000256" key="7">
    <source>
        <dbReference type="SAM" id="Phobius"/>
    </source>
</evidence>
<reference evidence="8" key="1">
    <citation type="submission" date="2021-02" db="EMBL/GenBank/DDBJ databases">
        <authorList>
            <person name="Nowell W R."/>
        </authorList>
    </citation>
    <scope>NUCLEOTIDE SEQUENCE</scope>
</reference>
<keyword evidence="4" id="KW-0130">Cell adhesion</keyword>
<keyword evidence="6 7" id="KW-0472">Membrane</keyword>
<feature type="transmembrane region" description="Helical" evidence="7">
    <location>
        <begin position="196"/>
        <end position="217"/>
    </location>
</feature>
<comment type="similarity">
    <text evidence="2">Belongs to the ninjurin family.</text>
</comment>
<dbReference type="InterPro" id="IPR007007">
    <property type="entry name" value="Ninjurin"/>
</dbReference>
<keyword evidence="3 7" id="KW-0812">Transmembrane</keyword>
<evidence type="ECO:0000256" key="1">
    <source>
        <dbReference type="ARBA" id="ARBA00004141"/>
    </source>
</evidence>